<evidence type="ECO:0000313" key="7">
    <source>
        <dbReference type="Proteomes" id="UP000580474"/>
    </source>
</evidence>
<evidence type="ECO:0000256" key="3">
    <source>
        <dbReference type="SAM" id="MobiDB-lite"/>
    </source>
</evidence>
<proteinExistence type="predicted"/>
<dbReference type="GO" id="GO:0016020">
    <property type="term" value="C:membrane"/>
    <property type="evidence" value="ECO:0007669"/>
    <property type="project" value="UniProtKB-SubCell"/>
</dbReference>
<reference evidence="6 7" key="1">
    <citation type="submission" date="2020-08" db="EMBL/GenBank/DDBJ databases">
        <title>Sequencing the genomes of 1000 actinobacteria strains.</title>
        <authorList>
            <person name="Klenk H.-P."/>
        </authorList>
    </citation>
    <scope>NUCLEOTIDE SEQUENCE [LARGE SCALE GENOMIC DNA]</scope>
    <source>
        <strain evidence="6 7">DSM 45582</strain>
    </source>
</reference>
<evidence type="ECO:0000313" key="6">
    <source>
        <dbReference type="EMBL" id="MBB5069291.1"/>
    </source>
</evidence>
<evidence type="ECO:0000259" key="5">
    <source>
        <dbReference type="Pfam" id="PF04335"/>
    </source>
</evidence>
<dbReference type="EMBL" id="JACHIV010000001">
    <property type="protein sequence ID" value="MBB5069291.1"/>
    <property type="molecule type" value="Genomic_DNA"/>
</dbReference>
<evidence type="ECO:0000256" key="2">
    <source>
        <dbReference type="ARBA" id="ARBA00023136"/>
    </source>
</evidence>
<dbReference type="PANTHER" id="PTHR37042">
    <property type="entry name" value="OUTER MEMBRANE PROTEIN RV1973"/>
    <property type="match status" value="1"/>
</dbReference>
<gene>
    <name evidence="6" type="ORF">BJ969_002379</name>
</gene>
<feature type="transmembrane region" description="Helical" evidence="4">
    <location>
        <begin position="63"/>
        <end position="83"/>
    </location>
</feature>
<dbReference type="Pfam" id="PF04335">
    <property type="entry name" value="VirB8"/>
    <property type="match status" value="1"/>
</dbReference>
<dbReference type="InterPro" id="IPR007430">
    <property type="entry name" value="VirB8"/>
</dbReference>
<protein>
    <submittedName>
        <fullName evidence="6">Mce-associated membrane protein</fullName>
    </submittedName>
</protein>
<evidence type="ECO:0000256" key="1">
    <source>
        <dbReference type="ARBA" id="ARBA00004370"/>
    </source>
</evidence>
<keyword evidence="4" id="KW-1133">Transmembrane helix</keyword>
<name>A0A840NE92_9PSEU</name>
<dbReference type="PANTHER" id="PTHR37042:SF4">
    <property type="entry name" value="OUTER MEMBRANE PROTEIN RV1973"/>
    <property type="match status" value="1"/>
</dbReference>
<dbReference type="RefSeq" id="WP_184478992.1">
    <property type="nucleotide sequence ID" value="NZ_JACHIV010000001.1"/>
</dbReference>
<dbReference type="Proteomes" id="UP000580474">
    <property type="component" value="Unassembled WGS sequence"/>
</dbReference>
<evidence type="ECO:0000256" key="4">
    <source>
        <dbReference type="SAM" id="Phobius"/>
    </source>
</evidence>
<feature type="region of interest" description="Disordered" evidence="3">
    <location>
        <begin position="1"/>
        <end position="50"/>
    </location>
</feature>
<sequence length="215" mass="23068">MTSDRAEADRDAGTTTTHRPEADGPAAGPEDSPAVGGEPVEPPSTFESTVDGRGRLRALRRPSVLAAALVILLLLGGLTYTGVRLREAAANEAARTEALAAGERYALALTTYDHQNLPDNFGSVSENASPAFAGQYREVSDGLTQLIQQYRATSKGEVRGAGAVQVDQDRAVLVLFVDQTITNTNSPEPRVDRTRMQLTLVRPDGRWLIDDVKLI</sequence>
<accession>A0A840NE92</accession>
<keyword evidence="7" id="KW-1185">Reference proteome</keyword>
<dbReference type="AlphaFoldDB" id="A0A840NE92"/>
<keyword evidence="2 4" id="KW-0472">Membrane</keyword>
<organism evidence="6 7">
    <name type="scientific">Saccharopolyspora gloriosae</name>
    <dbReference type="NCBI Taxonomy" id="455344"/>
    <lineage>
        <taxon>Bacteria</taxon>
        <taxon>Bacillati</taxon>
        <taxon>Actinomycetota</taxon>
        <taxon>Actinomycetes</taxon>
        <taxon>Pseudonocardiales</taxon>
        <taxon>Pseudonocardiaceae</taxon>
        <taxon>Saccharopolyspora</taxon>
    </lineage>
</organism>
<comment type="subcellular location">
    <subcellularLocation>
        <location evidence="1">Membrane</location>
    </subcellularLocation>
</comment>
<feature type="domain" description="Bacterial virulence protein VirB8" evidence="5">
    <location>
        <begin position="95"/>
        <end position="200"/>
    </location>
</feature>
<comment type="caution">
    <text evidence="6">The sequence shown here is derived from an EMBL/GenBank/DDBJ whole genome shotgun (WGS) entry which is preliminary data.</text>
</comment>
<keyword evidence="4" id="KW-0812">Transmembrane</keyword>
<feature type="compositionally biased region" description="Basic and acidic residues" evidence="3">
    <location>
        <begin position="1"/>
        <end position="22"/>
    </location>
</feature>